<dbReference type="Proteomes" id="UP001168642">
    <property type="component" value="Unassembled WGS sequence"/>
</dbReference>
<keyword evidence="2" id="KW-1185">Reference proteome</keyword>
<name>A0ABT8VVD6_9FLAO</name>
<dbReference type="EMBL" id="JAUMIT010000012">
    <property type="protein sequence ID" value="MDO3695944.1"/>
    <property type="molecule type" value="Genomic_DNA"/>
</dbReference>
<evidence type="ECO:0000313" key="1">
    <source>
        <dbReference type="EMBL" id="MDO3695944.1"/>
    </source>
</evidence>
<proteinExistence type="predicted"/>
<organism evidence="1 2">
    <name type="scientific">Wenyingzhuangia gilva</name>
    <dbReference type="NCBI Taxonomy" id="3057677"/>
    <lineage>
        <taxon>Bacteria</taxon>
        <taxon>Pseudomonadati</taxon>
        <taxon>Bacteroidota</taxon>
        <taxon>Flavobacteriia</taxon>
        <taxon>Flavobacteriales</taxon>
        <taxon>Flavobacteriaceae</taxon>
        <taxon>Wenyingzhuangia</taxon>
    </lineage>
</organism>
<comment type="caution">
    <text evidence="1">The sequence shown here is derived from an EMBL/GenBank/DDBJ whole genome shotgun (WGS) entry which is preliminary data.</text>
</comment>
<accession>A0ABT8VVD6</accession>
<reference evidence="1" key="1">
    <citation type="submission" date="2023-07" db="EMBL/GenBank/DDBJ databases">
        <title>Wenyingzhuangia sp. chi5 genome sequencing and assembly.</title>
        <authorList>
            <person name="Park S."/>
        </authorList>
    </citation>
    <scope>NUCLEOTIDE SEQUENCE</scope>
    <source>
        <strain evidence="1">Chi5</strain>
    </source>
</reference>
<dbReference type="RefSeq" id="WP_302885250.1">
    <property type="nucleotide sequence ID" value="NZ_JAUMIT010000012.1"/>
</dbReference>
<gene>
    <name evidence="1" type="ORF">QVZ41_13920</name>
</gene>
<evidence type="ECO:0000313" key="2">
    <source>
        <dbReference type="Proteomes" id="UP001168642"/>
    </source>
</evidence>
<sequence>MTFIHVIISVLIFLLIVPFKKRRKTENNTEFKQGKNIESFEINLTPSELEKEFKNLDFTGGTLRFWGNWFGRPMDNFHVVKNIEFIESTERIILSLDDSQKITIIKPRNISITNKELNIEEAENIRFEWSYFINKKKVTKFQSYQKLENKIKFDTNIDSSKKYIKCTINKPALSIIGM</sequence>
<protein>
    <submittedName>
        <fullName evidence="1">Uncharacterized protein</fullName>
    </submittedName>
</protein>